<reference evidence="1 2" key="1">
    <citation type="submission" date="2013-01" db="EMBL/GenBank/DDBJ databases">
        <authorList>
            <person name="Harkins D.M."/>
            <person name="Durkin A.S."/>
            <person name="Brinkac L.M."/>
            <person name="Haft D.H."/>
            <person name="Selengut J.D."/>
            <person name="Sanka R."/>
            <person name="DePew J."/>
            <person name="Purushe J."/>
            <person name="Tulsiani S.M."/>
            <person name="Graham G.C."/>
            <person name="Burns M.-A."/>
            <person name="Dohnt M.F."/>
            <person name="Smythe L.D."/>
            <person name="McKay D.B."/>
            <person name="Craig S.B."/>
            <person name="Vinetz J.M."/>
            <person name="Sutton G.G."/>
            <person name="Nierman W.C."/>
            <person name="Fouts D.E."/>
        </authorList>
    </citation>
    <scope>NUCLEOTIDE SEQUENCE [LARGE SCALE GENOMIC DNA]</scope>
    <source>
        <strain evidence="1 2">LT2116</strain>
    </source>
</reference>
<sequence>MLDLLQKKPTILDSAQSCKRLSQNDLILSESPRIVAIVPTFRDRL</sequence>
<evidence type="ECO:0000313" key="1">
    <source>
        <dbReference type="EMBL" id="EMF84076.1"/>
    </source>
</evidence>
<accession>M3H4N6</accession>
<protein>
    <submittedName>
        <fullName evidence="1">Uncharacterized protein</fullName>
    </submittedName>
</protein>
<evidence type="ECO:0000313" key="2">
    <source>
        <dbReference type="Proteomes" id="UP000011770"/>
    </source>
</evidence>
<dbReference type="AlphaFoldDB" id="M3H4N6"/>
<organism evidence="1 2">
    <name type="scientific">Leptospira weilii serovar Topaz str. LT2116</name>
    <dbReference type="NCBI Taxonomy" id="1088540"/>
    <lineage>
        <taxon>Bacteria</taxon>
        <taxon>Pseudomonadati</taxon>
        <taxon>Spirochaetota</taxon>
        <taxon>Spirochaetia</taxon>
        <taxon>Leptospirales</taxon>
        <taxon>Leptospiraceae</taxon>
        <taxon>Leptospira</taxon>
    </lineage>
</organism>
<comment type="caution">
    <text evidence="1">The sequence shown here is derived from an EMBL/GenBank/DDBJ whole genome shotgun (WGS) entry which is preliminary data.</text>
</comment>
<proteinExistence type="predicted"/>
<name>M3H4N6_9LEPT</name>
<dbReference type="EMBL" id="AHOR02000008">
    <property type="protein sequence ID" value="EMF84076.1"/>
    <property type="molecule type" value="Genomic_DNA"/>
</dbReference>
<gene>
    <name evidence="1" type="ORF">LEP1GSC188_0454</name>
</gene>
<dbReference type="Proteomes" id="UP000011770">
    <property type="component" value="Unassembled WGS sequence"/>
</dbReference>